<feature type="chain" id="PRO_5045375910" evidence="1">
    <location>
        <begin position="22"/>
        <end position="177"/>
    </location>
</feature>
<keyword evidence="3" id="KW-1185">Reference proteome</keyword>
<gene>
    <name evidence="2" type="ORF">ACERLL_09620</name>
</gene>
<feature type="signal peptide" evidence="1">
    <location>
        <begin position="1"/>
        <end position="21"/>
    </location>
</feature>
<evidence type="ECO:0000313" key="2">
    <source>
        <dbReference type="EMBL" id="MFA9461081.1"/>
    </source>
</evidence>
<dbReference type="RefSeq" id="WP_373655867.1">
    <property type="nucleotide sequence ID" value="NZ_JBGUAW010000006.1"/>
</dbReference>
<reference evidence="2 3" key="1">
    <citation type="submission" date="2024-08" db="EMBL/GenBank/DDBJ databases">
        <title>Whole-genome sequencing of halo(alkali)philic microorganisms from hypersaline lakes.</title>
        <authorList>
            <person name="Sorokin D.Y."/>
            <person name="Merkel A.Y."/>
            <person name="Messina E."/>
            <person name="Yakimov M."/>
        </authorList>
    </citation>
    <scope>NUCLEOTIDE SEQUENCE [LARGE SCALE GENOMIC DNA]</scope>
    <source>
        <strain evidence="2 3">Cl-TMA</strain>
    </source>
</reference>
<comment type="caution">
    <text evidence="2">The sequence shown here is derived from an EMBL/GenBank/DDBJ whole genome shotgun (WGS) entry which is preliminary data.</text>
</comment>
<dbReference type="Pfam" id="PF11684">
    <property type="entry name" value="DUF3280"/>
    <property type="match status" value="1"/>
</dbReference>
<dbReference type="EMBL" id="JBGUAW010000006">
    <property type="protein sequence ID" value="MFA9461081.1"/>
    <property type="molecule type" value="Genomic_DNA"/>
</dbReference>
<name>A0ABV4TWY3_9GAMM</name>
<sequence length="177" mass="19702">MAYRILGILLATFLLGGPAVADDARKSVLVLPFELVDTSLQGDLEGASKVDMKRLKTVTAYVEQLFTETGRFRIKDRGPVEGLLEEFDQTYAYTFRCKPCALEAARKADADLVVSGWVQKVSNLIRNLTIRVQDGQTGKVLAGGWTSLRGNTEKMLERSAYRVFEKHVRSNSVLTSR</sequence>
<evidence type="ECO:0000313" key="3">
    <source>
        <dbReference type="Proteomes" id="UP001575181"/>
    </source>
</evidence>
<protein>
    <submittedName>
        <fullName evidence="2">DUF3280 domain-containing protein</fullName>
    </submittedName>
</protein>
<dbReference type="InterPro" id="IPR021698">
    <property type="entry name" value="DUF3280"/>
</dbReference>
<evidence type="ECO:0000256" key="1">
    <source>
        <dbReference type="SAM" id="SignalP"/>
    </source>
</evidence>
<keyword evidence="1" id="KW-0732">Signal</keyword>
<dbReference type="Proteomes" id="UP001575181">
    <property type="component" value="Unassembled WGS sequence"/>
</dbReference>
<organism evidence="2 3">
    <name type="scientific">Thiohalorhabdus methylotrophus</name>
    <dbReference type="NCBI Taxonomy" id="3242694"/>
    <lineage>
        <taxon>Bacteria</taxon>
        <taxon>Pseudomonadati</taxon>
        <taxon>Pseudomonadota</taxon>
        <taxon>Gammaproteobacteria</taxon>
        <taxon>Thiohalorhabdales</taxon>
        <taxon>Thiohalorhabdaceae</taxon>
        <taxon>Thiohalorhabdus</taxon>
    </lineage>
</organism>
<accession>A0ABV4TWY3</accession>
<proteinExistence type="predicted"/>